<dbReference type="UniPathway" id="UPA00223">
    <property type="reaction ID" value="UER00717"/>
</dbReference>
<dbReference type="SUPFAM" id="SSF48256">
    <property type="entry name" value="Citrate synthase"/>
    <property type="match status" value="1"/>
</dbReference>
<evidence type="ECO:0000313" key="3">
    <source>
        <dbReference type="EMBL" id="AIC80857.1"/>
    </source>
</evidence>
<dbReference type="GO" id="GO:0006099">
    <property type="term" value="P:tricarboxylic acid cycle"/>
    <property type="evidence" value="ECO:0007669"/>
    <property type="project" value="UniProtKB-UniPathway"/>
</dbReference>
<dbReference type="InterPro" id="IPR002020">
    <property type="entry name" value="Citrate_synthase"/>
</dbReference>
<dbReference type="InterPro" id="IPR016142">
    <property type="entry name" value="Citrate_synth-like_lrg_a-sub"/>
</dbReference>
<dbReference type="InterPro" id="IPR036969">
    <property type="entry name" value="Citrate_synthase_sf"/>
</dbReference>
<gene>
    <name evidence="3" type="primary">gltA</name>
</gene>
<reference evidence="3" key="1">
    <citation type="journal article" date="2014" name="Ticks Tick Borne Dis.">
        <title>Co-circulation of multiple species of Rickettsiales bacteria in one single species of hard ticks in Shenyang, China.</title>
        <authorList>
            <person name="Dong X."/>
            <person name="Chen X.P."/>
            <person name="Liu N."/>
            <person name="Dumler S.J."/>
            <person name="Zhang Y.Z."/>
        </authorList>
    </citation>
    <scope>NUCLEOTIDE SEQUENCE</scope>
</reference>
<dbReference type="GO" id="GO:0036440">
    <property type="term" value="F:citrate synthase activity"/>
    <property type="evidence" value="ECO:0007669"/>
    <property type="project" value="UniProtKB-EC"/>
</dbReference>
<evidence type="ECO:0000256" key="1">
    <source>
        <dbReference type="ARBA" id="ARBA00004751"/>
    </source>
</evidence>
<feature type="non-terminal residue" evidence="3">
    <location>
        <position position="276"/>
    </location>
</feature>
<feature type="non-terminal residue" evidence="3">
    <location>
        <position position="1"/>
    </location>
</feature>
<dbReference type="AlphaFoldDB" id="A0A088CHI8"/>
<dbReference type="InterPro" id="IPR016143">
    <property type="entry name" value="Citrate_synth-like_sm_a-sub"/>
</dbReference>
<dbReference type="Gene3D" id="2.20.28.60">
    <property type="match status" value="1"/>
</dbReference>
<comment type="pathway">
    <text evidence="1">Carbohydrate metabolism; tricarboxylic acid cycle; isocitrate from oxaloacetate: step 1/2.</text>
</comment>
<dbReference type="EMBL" id="KF728369">
    <property type="protein sequence ID" value="AIC80857.1"/>
    <property type="molecule type" value="Genomic_DNA"/>
</dbReference>
<accession>A0A088CHI8</accession>
<dbReference type="PANTHER" id="PTHR42871">
    <property type="entry name" value="CITRATE SYNTHASE"/>
    <property type="match status" value="1"/>
</dbReference>
<organism evidence="3">
    <name type="scientific">uncultured Anaplasma sp</name>
    <dbReference type="NCBI Taxonomy" id="319051"/>
    <lineage>
        <taxon>Bacteria</taxon>
        <taxon>Pseudomonadati</taxon>
        <taxon>Pseudomonadota</taxon>
        <taxon>Alphaproteobacteria</taxon>
        <taxon>Rickettsiales</taxon>
        <taxon>Anaplasmataceae</taxon>
        <taxon>Anaplasma</taxon>
        <taxon>environmental samples</taxon>
    </lineage>
</organism>
<dbReference type="Gene3D" id="1.10.580.10">
    <property type="entry name" value="Citrate Synthase, domain 1"/>
    <property type="match status" value="1"/>
</dbReference>
<protein>
    <recommendedName>
        <fullName evidence="2">citrate synthase (unknown stereospecificity)</fullName>
        <ecNumber evidence="2">2.3.3.16</ecNumber>
    </recommendedName>
</protein>
<proteinExistence type="predicted"/>
<dbReference type="Gene3D" id="1.10.230.10">
    <property type="entry name" value="Cytochrome P450-Terp, domain 2"/>
    <property type="match status" value="1"/>
</dbReference>
<dbReference type="PRINTS" id="PR00143">
    <property type="entry name" value="CITRTSNTHASE"/>
</dbReference>
<dbReference type="EC" id="2.3.3.16" evidence="2"/>
<name>A0A088CHI8_9RICK</name>
<dbReference type="Pfam" id="PF00285">
    <property type="entry name" value="Citrate_synt"/>
    <property type="match status" value="1"/>
</dbReference>
<sequence length="276" mass="29699">GADGVRAVDVTALYRDHGILTYDPGFMSTAACRSEITFIDGDEGILRYRGIDIGDLIGVRGGFGSVAHLLLHGALPSDSERQEFLQELKAEYRVSDDVLRVIQTFSHDSHPMAILLAAFSVLADKYQNCGELPTRKAVIAIAKIPGIVASIYRHVTNAAFIGADEDLEYTENFLHMMFGGADGPLSASICSALDAIFIMHADHEQNASTTSVRMTGSSGANLFACVCSGIATLWGPLHGGANEAVIRMLEEIGDPKNVHSFVEQVKDNKSKVRLMG</sequence>
<evidence type="ECO:0000256" key="2">
    <source>
        <dbReference type="ARBA" id="ARBA00012972"/>
    </source>
</evidence>
<dbReference type="PANTHER" id="PTHR42871:SF1">
    <property type="entry name" value="CITRATE SYNTHASE"/>
    <property type="match status" value="1"/>
</dbReference>